<feature type="domain" description="Plastocyanin-like" evidence="4">
    <location>
        <begin position="356"/>
        <end position="469"/>
    </location>
</feature>
<dbReference type="EMBL" id="QEIN01000002">
    <property type="protein sequence ID" value="RCV62560.1"/>
    <property type="molecule type" value="Genomic_DNA"/>
</dbReference>
<evidence type="ECO:0000259" key="4">
    <source>
        <dbReference type="Pfam" id="PF07731"/>
    </source>
</evidence>
<evidence type="ECO:0000259" key="3">
    <source>
        <dbReference type="Pfam" id="PF00394"/>
    </source>
</evidence>
<dbReference type="RefSeq" id="WP_114395994.1">
    <property type="nucleotide sequence ID" value="NZ_QEIM01000001.1"/>
</dbReference>
<keyword evidence="2" id="KW-0560">Oxidoreductase</keyword>
<dbReference type="Proteomes" id="UP000253318">
    <property type="component" value="Unassembled WGS sequence"/>
</dbReference>
<dbReference type="PANTHER" id="PTHR11709">
    <property type="entry name" value="MULTI-COPPER OXIDASE"/>
    <property type="match status" value="1"/>
</dbReference>
<accession>A0A368TC85</accession>
<evidence type="ECO:0000259" key="5">
    <source>
        <dbReference type="Pfam" id="PF07732"/>
    </source>
</evidence>
<proteinExistence type="predicted"/>
<dbReference type="InterPro" id="IPR045087">
    <property type="entry name" value="Cu-oxidase_fam"/>
</dbReference>
<dbReference type="SUPFAM" id="SSF49503">
    <property type="entry name" value="Cupredoxins"/>
    <property type="match status" value="3"/>
</dbReference>
<dbReference type="Pfam" id="PF07731">
    <property type="entry name" value="Cu-oxidase_2"/>
    <property type="match status" value="1"/>
</dbReference>
<dbReference type="OrthoDB" id="345021at2"/>
<feature type="domain" description="Plastocyanin-like" evidence="5">
    <location>
        <begin position="64"/>
        <end position="177"/>
    </location>
</feature>
<name>A0A368TC85_9ACTN</name>
<dbReference type="InterPro" id="IPR011707">
    <property type="entry name" value="Cu-oxidase-like_N"/>
</dbReference>
<dbReference type="Gene3D" id="2.60.40.420">
    <property type="entry name" value="Cupredoxins - blue copper proteins"/>
    <property type="match status" value="3"/>
</dbReference>
<dbReference type="Pfam" id="PF00394">
    <property type="entry name" value="Cu-oxidase"/>
    <property type="match status" value="1"/>
</dbReference>
<feature type="domain" description="Plastocyanin-like" evidence="3">
    <location>
        <begin position="214"/>
        <end position="291"/>
    </location>
</feature>
<protein>
    <submittedName>
        <fullName evidence="6">Copper oxidase</fullName>
    </submittedName>
</protein>
<dbReference type="InterPro" id="IPR011706">
    <property type="entry name" value="Cu-oxidase_C"/>
</dbReference>
<comment type="caution">
    <text evidence="6">The sequence shown here is derived from an EMBL/GenBank/DDBJ whole genome shotgun (WGS) entry which is preliminary data.</text>
</comment>
<organism evidence="6 7">
    <name type="scientific">Marinitenerispora sediminis</name>
    <dbReference type="NCBI Taxonomy" id="1931232"/>
    <lineage>
        <taxon>Bacteria</taxon>
        <taxon>Bacillati</taxon>
        <taxon>Actinomycetota</taxon>
        <taxon>Actinomycetes</taxon>
        <taxon>Streptosporangiales</taxon>
        <taxon>Nocardiopsidaceae</taxon>
        <taxon>Marinitenerispora</taxon>
    </lineage>
</organism>
<evidence type="ECO:0000256" key="1">
    <source>
        <dbReference type="ARBA" id="ARBA00022723"/>
    </source>
</evidence>
<gene>
    <name evidence="6" type="ORF">DEF24_00380</name>
</gene>
<dbReference type="InterPro" id="IPR008972">
    <property type="entry name" value="Cupredoxin"/>
</dbReference>
<reference evidence="6 7" key="1">
    <citation type="submission" date="2018-04" db="EMBL/GenBank/DDBJ databases">
        <title>Novel actinobacteria from marine sediment.</title>
        <authorList>
            <person name="Ng Z.Y."/>
            <person name="Tan G.Y.A."/>
        </authorList>
    </citation>
    <scope>NUCLEOTIDE SEQUENCE [LARGE SCALE GENOMIC DNA]</scope>
    <source>
        <strain evidence="6 7">TPS81</strain>
    </source>
</reference>
<dbReference type="CDD" id="cd13853">
    <property type="entry name" value="CuRO_1_Tth-MCO_like"/>
    <property type="match status" value="1"/>
</dbReference>
<evidence type="ECO:0000313" key="6">
    <source>
        <dbReference type="EMBL" id="RCV62560.1"/>
    </source>
</evidence>
<dbReference type="CDD" id="cd13900">
    <property type="entry name" value="CuRO_3_Tth-MCO_like"/>
    <property type="match status" value="1"/>
</dbReference>
<evidence type="ECO:0000313" key="7">
    <source>
        <dbReference type="Proteomes" id="UP000253318"/>
    </source>
</evidence>
<dbReference type="InterPro" id="IPR001117">
    <property type="entry name" value="Cu-oxidase_2nd"/>
</dbReference>
<dbReference type="PANTHER" id="PTHR11709:SF518">
    <property type="entry name" value="MULTICOPPER OXIDASE"/>
    <property type="match status" value="1"/>
</dbReference>
<dbReference type="Pfam" id="PF07732">
    <property type="entry name" value="Cu-oxidase_3"/>
    <property type="match status" value="1"/>
</dbReference>
<keyword evidence="7" id="KW-1185">Reference proteome</keyword>
<keyword evidence="1" id="KW-0479">Metal-binding</keyword>
<dbReference type="GO" id="GO:0005507">
    <property type="term" value="F:copper ion binding"/>
    <property type="evidence" value="ECO:0007669"/>
    <property type="project" value="InterPro"/>
</dbReference>
<dbReference type="AlphaFoldDB" id="A0A368TC85"/>
<dbReference type="PROSITE" id="PS00080">
    <property type="entry name" value="MULTICOPPER_OXIDASE2"/>
    <property type="match status" value="1"/>
</dbReference>
<evidence type="ECO:0000256" key="2">
    <source>
        <dbReference type="ARBA" id="ARBA00023002"/>
    </source>
</evidence>
<sequence length="471" mass="52382">MTAAPAVPLRWTATVTALLLSCVLIGPARPAAEGAPAARGPELVQPPELVSEDGRLDVRLTVQEERVRLGARKVAALVYDGRFMPPTLRVRPGDRLDITLVNQASSATNLHTHGLHVSPEGHADNMAVRILPGEKWRYSYRFPEGQPPGTYWYHSHAHPQAEGQVFAGLAGAIVVEGLDRYLPPPLRGLPERLVALKDFQVRDGAIPTDNIDSNAPTTRTVNGLVNPTLRIRPGETQLWRLANMSANITYQVELPGTRFHVIAQDGNPLHRVWQRDRLLMPPASRYDVLVQGGPPGRTGLRTLAYTTGPAGDRYPQAVLATVVSEGAALPPARLPTLLAPFDDLRAAPVDRRRTVTFSQDKRKNRFFVNGREFDPERVDIRVRLGTTEEWTVRNDSDEEHAFHIHINPFQVISVNGRPYDARGRQDTVQLPVRGEVVIRTRFRDFVGVFPVHCHILNHEDRGMMANVEVVR</sequence>
<dbReference type="GO" id="GO:0016491">
    <property type="term" value="F:oxidoreductase activity"/>
    <property type="evidence" value="ECO:0007669"/>
    <property type="project" value="UniProtKB-KW"/>
</dbReference>
<dbReference type="InterPro" id="IPR002355">
    <property type="entry name" value="Cu_oxidase_Cu_BS"/>
</dbReference>